<dbReference type="AlphaFoldDB" id="A0A4R6RFE8"/>
<feature type="chain" id="PRO_5020681392" evidence="1">
    <location>
        <begin position="27"/>
        <end position="154"/>
    </location>
</feature>
<comment type="caution">
    <text evidence="2">The sequence shown here is derived from an EMBL/GenBank/DDBJ whole genome shotgun (WGS) entry which is preliminary data.</text>
</comment>
<proteinExistence type="predicted"/>
<reference evidence="2 3" key="1">
    <citation type="submission" date="2019-03" db="EMBL/GenBank/DDBJ databases">
        <title>Genomic Encyclopedia of Type Strains, Phase IV (KMG-IV): sequencing the most valuable type-strain genomes for metagenomic binning, comparative biology and taxonomic classification.</title>
        <authorList>
            <person name="Goeker M."/>
        </authorList>
    </citation>
    <scope>NUCLEOTIDE SEQUENCE [LARGE SCALE GENOMIC DNA]</scope>
    <source>
        <strain evidence="2 3">DSM 102969</strain>
    </source>
</reference>
<organism evidence="2 3">
    <name type="scientific">Oharaeibacter diazotrophicus</name>
    <dbReference type="NCBI Taxonomy" id="1920512"/>
    <lineage>
        <taxon>Bacteria</taxon>
        <taxon>Pseudomonadati</taxon>
        <taxon>Pseudomonadota</taxon>
        <taxon>Alphaproteobacteria</taxon>
        <taxon>Hyphomicrobiales</taxon>
        <taxon>Pleomorphomonadaceae</taxon>
        <taxon>Oharaeibacter</taxon>
    </lineage>
</organism>
<dbReference type="EMBL" id="SNXY01000008">
    <property type="protein sequence ID" value="TDP84386.1"/>
    <property type="molecule type" value="Genomic_DNA"/>
</dbReference>
<gene>
    <name evidence="2" type="ORF">EDD54_2993</name>
</gene>
<keyword evidence="1" id="KW-0732">Signal</keyword>
<dbReference type="Proteomes" id="UP000294547">
    <property type="component" value="Unassembled WGS sequence"/>
</dbReference>
<keyword evidence="3" id="KW-1185">Reference proteome</keyword>
<accession>A0A4R6RFE8</accession>
<evidence type="ECO:0000313" key="2">
    <source>
        <dbReference type="EMBL" id="TDP84386.1"/>
    </source>
</evidence>
<protein>
    <submittedName>
        <fullName evidence="2">Uncharacterized protein</fullName>
    </submittedName>
</protein>
<evidence type="ECO:0000256" key="1">
    <source>
        <dbReference type="SAM" id="SignalP"/>
    </source>
</evidence>
<evidence type="ECO:0000313" key="3">
    <source>
        <dbReference type="Proteomes" id="UP000294547"/>
    </source>
</evidence>
<dbReference type="RefSeq" id="WP_126540391.1">
    <property type="nucleotide sequence ID" value="NZ_BSPM01000002.1"/>
</dbReference>
<feature type="signal peptide" evidence="1">
    <location>
        <begin position="1"/>
        <end position="26"/>
    </location>
</feature>
<name>A0A4R6RFE8_9HYPH</name>
<sequence length="154" mass="16126">MTIARSAFAAALATLAFGAAVPHASAAATIVGSDYNDRVLANCYGKAECAASFSAVPAGKTLVVTDASCRGSMPNDQKLVYLQLNSLKANGSYNYIDSVIAFGNQITNGLDNTYQAHQEMRFVVYAGEKPVASTLKDKSAGNNYMVCSIVGVLK</sequence>